<keyword evidence="4" id="KW-0723">Serine/threonine-protein kinase</keyword>
<dbReference type="InterPro" id="IPR017441">
    <property type="entry name" value="Protein_kinase_ATP_BS"/>
</dbReference>
<keyword evidence="10" id="KW-0460">Magnesium</keyword>
<evidence type="ECO:0000256" key="6">
    <source>
        <dbReference type="ARBA" id="ARBA00022723"/>
    </source>
</evidence>
<feature type="region of interest" description="Disordered" evidence="14">
    <location>
        <begin position="276"/>
        <end position="325"/>
    </location>
</feature>
<keyword evidence="17" id="KW-1185">Reference proteome</keyword>
<proteinExistence type="inferred from homology"/>
<evidence type="ECO:0000256" key="8">
    <source>
        <dbReference type="ARBA" id="ARBA00022777"/>
    </source>
</evidence>
<dbReference type="GO" id="GO:0005524">
    <property type="term" value="F:ATP binding"/>
    <property type="evidence" value="ECO:0007669"/>
    <property type="project" value="UniProtKB-UniRule"/>
</dbReference>
<dbReference type="EC" id="2.7.11.1" evidence="3"/>
<dbReference type="FunFam" id="1.10.510.10:FF:000172">
    <property type="entry name" value="serine/threonine-protein kinase Nek1 isoform X1"/>
    <property type="match status" value="1"/>
</dbReference>
<dbReference type="Pfam" id="PF00069">
    <property type="entry name" value="Pkinase"/>
    <property type="match status" value="1"/>
</dbReference>
<keyword evidence="7 13" id="KW-0547">Nucleotide-binding</keyword>
<organism evidence="16 17">
    <name type="scientific">Chloropicon primus</name>
    <dbReference type="NCBI Taxonomy" id="1764295"/>
    <lineage>
        <taxon>Eukaryota</taxon>
        <taxon>Viridiplantae</taxon>
        <taxon>Chlorophyta</taxon>
        <taxon>Chloropicophyceae</taxon>
        <taxon>Chloropicales</taxon>
        <taxon>Chloropicaceae</taxon>
        <taxon>Chloropicon</taxon>
    </lineage>
</organism>
<gene>
    <name evidence="16" type="ORF">A3770_15p74880</name>
</gene>
<dbReference type="InterPro" id="IPR011009">
    <property type="entry name" value="Kinase-like_dom_sf"/>
</dbReference>
<evidence type="ECO:0000256" key="3">
    <source>
        <dbReference type="ARBA" id="ARBA00012513"/>
    </source>
</evidence>
<evidence type="ECO:0000256" key="14">
    <source>
        <dbReference type="SAM" id="MobiDB-lite"/>
    </source>
</evidence>
<evidence type="ECO:0000256" key="1">
    <source>
        <dbReference type="ARBA" id="ARBA00001946"/>
    </source>
</evidence>
<feature type="region of interest" description="Disordered" evidence="14">
    <location>
        <begin position="593"/>
        <end position="627"/>
    </location>
</feature>
<evidence type="ECO:0000256" key="4">
    <source>
        <dbReference type="ARBA" id="ARBA00022527"/>
    </source>
</evidence>
<dbReference type="AlphaFoldDB" id="A0A5B8MZN5"/>
<reference evidence="16 17" key="1">
    <citation type="submission" date="2018-07" db="EMBL/GenBank/DDBJ databases">
        <title>The complete nuclear genome of the prasinophyte Chloropicon primus (CCMP1205).</title>
        <authorList>
            <person name="Pombert J.-F."/>
            <person name="Otis C."/>
            <person name="Turmel M."/>
            <person name="Lemieux C."/>
        </authorList>
    </citation>
    <scope>NUCLEOTIDE SEQUENCE [LARGE SCALE GENOMIC DNA]</scope>
    <source>
        <strain evidence="16 17">CCMP1205</strain>
    </source>
</reference>
<evidence type="ECO:0000256" key="9">
    <source>
        <dbReference type="ARBA" id="ARBA00022840"/>
    </source>
</evidence>
<dbReference type="InterPro" id="IPR051131">
    <property type="entry name" value="NEK_Ser/Thr_kinase_NIMA"/>
</dbReference>
<comment type="similarity">
    <text evidence="2">Belongs to the protein kinase superfamily. NEK Ser/Thr protein kinase family. NIMA subfamily.</text>
</comment>
<evidence type="ECO:0000313" key="16">
    <source>
        <dbReference type="EMBL" id="QDZ24970.1"/>
    </source>
</evidence>
<evidence type="ECO:0000256" key="12">
    <source>
        <dbReference type="ARBA" id="ARBA00048679"/>
    </source>
</evidence>
<evidence type="ECO:0000259" key="15">
    <source>
        <dbReference type="PROSITE" id="PS50011"/>
    </source>
</evidence>
<evidence type="ECO:0000256" key="7">
    <source>
        <dbReference type="ARBA" id="ARBA00022741"/>
    </source>
</evidence>
<feature type="domain" description="Protein kinase" evidence="15">
    <location>
        <begin position="7"/>
        <end position="263"/>
    </location>
</feature>
<keyword evidence="5" id="KW-0808">Transferase</keyword>
<comment type="catalytic activity">
    <reaction evidence="11">
        <text>L-threonyl-[protein] + ATP = O-phospho-L-threonyl-[protein] + ADP + H(+)</text>
        <dbReference type="Rhea" id="RHEA:46608"/>
        <dbReference type="Rhea" id="RHEA-COMP:11060"/>
        <dbReference type="Rhea" id="RHEA-COMP:11605"/>
        <dbReference type="ChEBI" id="CHEBI:15378"/>
        <dbReference type="ChEBI" id="CHEBI:30013"/>
        <dbReference type="ChEBI" id="CHEBI:30616"/>
        <dbReference type="ChEBI" id="CHEBI:61977"/>
        <dbReference type="ChEBI" id="CHEBI:456216"/>
        <dbReference type="EC" id="2.7.11.1"/>
    </reaction>
</comment>
<keyword evidence="9 13" id="KW-0067">ATP-binding</keyword>
<dbReference type="Proteomes" id="UP000316726">
    <property type="component" value="Chromosome 15"/>
</dbReference>
<sequence>MALADKYRLVKAIGRGAYGTVFLAKRISDGKALVCKRVNMKNMTDKEQTDARLEVEFLQKFDNINITKYYECIIEDGALNIFMEFAERGELYTLIQKRKSQHKLLSEDEIMHFFVQIALAVSHIHKQNILHRDLKSKNIFVTKEGLLKVGDFGIAKVLNSSSDVAKTAIGTPYYLSPEICEDKPYNQKSDVWALGCILYELTTLNHAFDGQSLPALVLKILSGKYPAISNRYSPKLKRLIDSMFRRNPQSRPSVKQMLSQPYVKQHLDKFLAKLQRKREKDDERQQGCAGNDAAAVQGNGDLPAPRSEQPESAEPSDPPMPAEPEKKDWFKEQEAALKELGQALNIQKGEGAAKASPQRPPGESHLRGRENGRLAVGKQPQVPRRTAPERERKPMPVFRNVPTRVPSTERRGGGGGGGARRIPVDEKWSKKRWLREQREKDEMYRLKAQEEAKKVAKSEALHAEIRANKEAKLKRDEQIKKQMARHKSGMKNVKPRLSKDMLRAAGAAFAERQRGKLVAPDDERRASGDPVLEKIPAKIENFVVETTKAAPALAVQGREGNHKGESNRRKAPEKKFPVVEIFVSAKENSMIRQPKKAAAAAVGGGQQRSKQASGRRDHRDESLLEGDGTFIVNRNVRTTHEGSPGVLAAAEHLGNGNSGKELALRVGIGQRIESLRVTLEDKIGEAKFIGVYKYLRKIGQTEGDPEVETQAKLENILGTNNIQYAFLIHKLLMLEDSLY</sequence>
<evidence type="ECO:0000313" key="17">
    <source>
        <dbReference type="Proteomes" id="UP000316726"/>
    </source>
</evidence>
<dbReference type="Gene3D" id="1.10.510.10">
    <property type="entry name" value="Transferase(Phosphotransferase) domain 1"/>
    <property type="match status" value="1"/>
</dbReference>
<feature type="region of interest" description="Disordered" evidence="14">
    <location>
        <begin position="348"/>
        <end position="424"/>
    </location>
</feature>
<evidence type="ECO:0000256" key="11">
    <source>
        <dbReference type="ARBA" id="ARBA00047899"/>
    </source>
</evidence>
<dbReference type="Gene3D" id="3.30.200.20">
    <property type="entry name" value="Phosphorylase Kinase, domain 1"/>
    <property type="match status" value="1"/>
</dbReference>
<dbReference type="OrthoDB" id="248923at2759"/>
<keyword evidence="6" id="KW-0479">Metal-binding</keyword>
<dbReference type="PROSITE" id="PS00108">
    <property type="entry name" value="PROTEIN_KINASE_ST"/>
    <property type="match status" value="1"/>
</dbReference>
<evidence type="ECO:0000256" key="5">
    <source>
        <dbReference type="ARBA" id="ARBA00022679"/>
    </source>
</evidence>
<evidence type="ECO:0000256" key="10">
    <source>
        <dbReference type="ARBA" id="ARBA00022842"/>
    </source>
</evidence>
<comment type="cofactor">
    <cofactor evidence="1">
        <name>Mg(2+)</name>
        <dbReference type="ChEBI" id="CHEBI:18420"/>
    </cofactor>
</comment>
<dbReference type="SUPFAM" id="SSF56112">
    <property type="entry name" value="Protein kinase-like (PK-like)"/>
    <property type="match status" value="1"/>
</dbReference>
<comment type="catalytic activity">
    <reaction evidence="12">
        <text>L-seryl-[protein] + ATP = O-phospho-L-seryl-[protein] + ADP + H(+)</text>
        <dbReference type="Rhea" id="RHEA:17989"/>
        <dbReference type="Rhea" id="RHEA-COMP:9863"/>
        <dbReference type="Rhea" id="RHEA-COMP:11604"/>
        <dbReference type="ChEBI" id="CHEBI:15378"/>
        <dbReference type="ChEBI" id="CHEBI:29999"/>
        <dbReference type="ChEBI" id="CHEBI:30616"/>
        <dbReference type="ChEBI" id="CHEBI:83421"/>
        <dbReference type="ChEBI" id="CHEBI:456216"/>
        <dbReference type="EC" id="2.7.11.1"/>
    </reaction>
</comment>
<dbReference type="STRING" id="1764295.A0A5B8MZN5"/>
<feature type="compositionally biased region" description="Basic and acidic residues" evidence="14">
    <location>
        <begin position="362"/>
        <end position="372"/>
    </location>
</feature>
<name>A0A5B8MZN5_9CHLO</name>
<keyword evidence="8 16" id="KW-0418">Kinase</keyword>
<dbReference type="PANTHER" id="PTHR44899:SF3">
    <property type="entry name" value="SERINE_THREONINE-PROTEIN KINASE NEK1"/>
    <property type="match status" value="1"/>
</dbReference>
<accession>A0A5B8MZN5</accession>
<protein>
    <recommendedName>
        <fullName evidence="3">non-specific serine/threonine protein kinase</fullName>
        <ecNumber evidence="3">2.7.11.1</ecNumber>
    </recommendedName>
</protein>
<dbReference type="InterPro" id="IPR008271">
    <property type="entry name" value="Ser/Thr_kinase_AS"/>
</dbReference>
<dbReference type="GO" id="GO:0046872">
    <property type="term" value="F:metal ion binding"/>
    <property type="evidence" value="ECO:0007669"/>
    <property type="project" value="UniProtKB-KW"/>
</dbReference>
<dbReference type="PROSITE" id="PS00107">
    <property type="entry name" value="PROTEIN_KINASE_ATP"/>
    <property type="match status" value="1"/>
</dbReference>
<dbReference type="InterPro" id="IPR000719">
    <property type="entry name" value="Prot_kinase_dom"/>
</dbReference>
<dbReference type="SMART" id="SM00220">
    <property type="entry name" value="S_TKc"/>
    <property type="match status" value="1"/>
</dbReference>
<dbReference type="EMBL" id="CP031048">
    <property type="protein sequence ID" value="QDZ24970.1"/>
    <property type="molecule type" value="Genomic_DNA"/>
</dbReference>
<feature type="binding site" evidence="13">
    <location>
        <position position="36"/>
    </location>
    <ligand>
        <name>ATP</name>
        <dbReference type="ChEBI" id="CHEBI:30616"/>
    </ligand>
</feature>
<evidence type="ECO:0000256" key="2">
    <source>
        <dbReference type="ARBA" id="ARBA00010886"/>
    </source>
</evidence>
<dbReference type="PANTHER" id="PTHR44899">
    <property type="entry name" value="CAMK FAMILY PROTEIN KINASE"/>
    <property type="match status" value="1"/>
</dbReference>
<dbReference type="FunFam" id="3.30.200.20:FF:000097">
    <property type="entry name" value="Probable serine/threonine-protein kinase nek1"/>
    <property type="match status" value="1"/>
</dbReference>
<dbReference type="PROSITE" id="PS50011">
    <property type="entry name" value="PROTEIN_KINASE_DOM"/>
    <property type="match status" value="1"/>
</dbReference>
<dbReference type="GO" id="GO:0004674">
    <property type="term" value="F:protein serine/threonine kinase activity"/>
    <property type="evidence" value="ECO:0007669"/>
    <property type="project" value="UniProtKB-KW"/>
</dbReference>
<dbReference type="CDD" id="cd08215">
    <property type="entry name" value="STKc_Nek"/>
    <property type="match status" value="1"/>
</dbReference>
<evidence type="ECO:0000256" key="13">
    <source>
        <dbReference type="PROSITE-ProRule" id="PRU10141"/>
    </source>
</evidence>